<sequence>MSLPRLALATRATTMRTTQRNSSGGFYGSNNFDGYRQSLGHQLKTAEGTWQTWRKIFFICSIPCLAMTMYAALADHQKHHEKGRREYKEYPYLTVRNKPFPWGDGNHTLFHNETEHIITKR</sequence>
<dbReference type="GO" id="GO:0005743">
    <property type="term" value="C:mitochondrial inner membrane"/>
    <property type="evidence" value="ECO:0007669"/>
    <property type="project" value="UniProtKB-SubCell"/>
</dbReference>
<evidence type="ECO:0000256" key="3">
    <source>
        <dbReference type="ARBA" id="ARBA00005553"/>
    </source>
</evidence>
<keyword evidence="5 12" id="KW-0999">Mitochondrion inner membrane</keyword>
<comment type="pathway">
    <text evidence="2">Energy metabolism; oxidative phosphorylation.</text>
</comment>
<keyword evidence="4" id="KW-0812">Transmembrane</keyword>
<evidence type="ECO:0000256" key="8">
    <source>
        <dbReference type="ARBA" id="ARBA00023002"/>
    </source>
</evidence>
<evidence type="ECO:0000256" key="11">
    <source>
        <dbReference type="RuleBase" id="RU004396"/>
    </source>
</evidence>
<dbReference type="Gene3D" id="4.10.95.10">
    <property type="entry name" value="Cytochrome c oxidase, subunit VIa"/>
    <property type="match status" value="1"/>
</dbReference>
<dbReference type="InterPro" id="IPR018507">
    <property type="entry name" value="Cyt_c_oxidase_su6a_CS"/>
</dbReference>
<organism evidence="13 14">
    <name type="scientific">Mesorhabditis belari</name>
    <dbReference type="NCBI Taxonomy" id="2138241"/>
    <lineage>
        <taxon>Eukaryota</taxon>
        <taxon>Metazoa</taxon>
        <taxon>Ecdysozoa</taxon>
        <taxon>Nematoda</taxon>
        <taxon>Chromadorea</taxon>
        <taxon>Rhabditida</taxon>
        <taxon>Rhabditina</taxon>
        <taxon>Rhabditomorpha</taxon>
        <taxon>Rhabditoidea</taxon>
        <taxon>Rhabditidae</taxon>
        <taxon>Mesorhabditinae</taxon>
        <taxon>Mesorhabditis</taxon>
    </lineage>
</organism>
<evidence type="ECO:0000313" key="14">
    <source>
        <dbReference type="WBParaSite" id="MBELARI_LOCUS10139"/>
    </source>
</evidence>
<dbReference type="GO" id="GO:0016491">
    <property type="term" value="F:oxidoreductase activity"/>
    <property type="evidence" value="ECO:0007669"/>
    <property type="project" value="UniProtKB-KW"/>
</dbReference>
<keyword evidence="9 12" id="KW-0496">Mitochondrion</keyword>
<accession>A0AAF3E886</accession>
<evidence type="ECO:0000256" key="6">
    <source>
        <dbReference type="ARBA" id="ARBA00022946"/>
    </source>
</evidence>
<evidence type="ECO:0000256" key="7">
    <source>
        <dbReference type="ARBA" id="ARBA00022989"/>
    </source>
</evidence>
<comment type="subcellular location">
    <subcellularLocation>
        <location evidence="1">Mitochondrion inner membrane</location>
        <topology evidence="1">Single-pass membrane protein</topology>
    </subcellularLocation>
</comment>
<name>A0AAF3E886_9BILA</name>
<dbReference type="InterPro" id="IPR036418">
    <property type="entry name" value="Cyt_c_oxidase_su6a_sf"/>
</dbReference>
<dbReference type="Pfam" id="PF02046">
    <property type="entry name" value="COX6A"/>
    <property type="match status" value="1"/>
</dbReference>
<reference evidence="14" key="1">
    <citation type="submission" date="2024-02" db="UniProtKB">
        <authorList>
            <consortium name="WormBaseParasite"/>
        </authorList>
    </citation>
    <scope>IDENTIFICATION</scope>
</reference>
<protein>
    <recommendedName>
        <fullName evidence="12">Cytochrome c oxidase subunit</fullName>
    </recommendedName>
    <alternativeName>
        <fullName evidence="12">Cytochrome c oxidase polypeptide VIa</fullName>
    </alternativeName>
</protein>
<dbReference type="AlphaFoldDB" id="A0AAF3E886"/>
<evidence type="ECO:0000256" key="12">
    <source>
        <dbReference type="RuleBase" id="RU004397"/>
    </source>
</evidence>
<dbReference type="GO" id="GO:0006123">
    <property type="term" value="P:mitochondrial electron transport, cytochrome c to oxygen"/>
    <property type="evidence" value="ECO:0007669"/>
    <property type="project" value="TreeGrafter"/>
</dbReference>
<keyword evidence="10 12" id="KW-0472">Membrane</keyword>
<dbReference type="Proteomes" id="UP000887575">
    <property type="component" value="Unassembled WGS sequence"/>
</dbReference>
<dbReference type="GO" id="GO:0030234">
    <property type="term" value="F:enzyme regulator activity"/>
    <property type="evidence" value="ECO:0007669"/>
    <property type="project" value="TreeGrafter"/>
</dbReference>
<evidence type="ECO:0000256" key="5">
    <source>
        <dbReference type="ARBA" id="ARBA00022792"/>
    </source>
</evidence>
<evidence type="ECO:0000256" key="9">
    <source>
        <dbReference type="ARBA" id="ARBA00023128"/>
    </source>
</evidence>
<dbReference type="PROSITE" id="PS01329">
    <property type="entry name" value="COX6A"/>
    <property type="match status" value="1"/>
</dbReference>
<evidence type="ECO:0000256" key="4">
    <source>
        <dbReference type="ARBA" id="ARBA00022692"/>
    </source>
</evidence>
<comment type="similarity">
    <text evidence="3 11">Belongs to the cytochrome c oxidase subunit 6A family.</text>
</comment>
<keyword evidence="8" id="KW-0560">Oxidoreductase</keyword>
<evidence type="ECO:0000313" key="13">
    <source>
        <dbReference type="Proteomes" id="UP000887575"/>
    </source>
</evidence>
<keyword evidence="6" id="KW-0809">Transit peptide</keyword>
<evidence type="ECO:0000256" key="10">
    <source>
        <dbReference type="ARBA" id="ARBA00023136"/>
    </source>
</evidence>
<keyword evidence="7" id="KW-1133">Transmembrane helix</keyword>
<dbReference type="SUPFAM" id="SSF81411">
    <property type="entry name" value="Mitochondrial cytochrome c oxidase subunit VIa"/>
    <property type="match status" value="1"/>
</dbReference>
<evidence type="ECO:0000256" key="1">
    <source>
        <dbReference type="ARBA" id="ARBA00004434"/>
    </source>
</evidence>
<dbReference type="PANTHER" id="PTHR11504">
    <property type="entry name" value="CYTOCHROME C OXIDASE POLYPEPTIDE VIA"/>
    <property type="match status" value="1"/>
</dbReference>
<dbReference type="InterPro" id="IPR001349">
    <property type="entry name" value="Cyt_c_oxidase_su6a"/>
</dbReference>
<proteinExistence type="inferred from homology"/>
<keyword evidence="13" id="KW-1185">Reference proteome</keyword>
<evidence type="ECO:0000256" key="2">
    <source>
        <dbReference type="ARBA" id="ARBA00004673"/>
    </source>
</evidence>
<dbReference type="WBParaSite" id="MBELARI_LOCUS10139">
    <property type="protein sequence ID" value="MBELARI_LOCUS10139"/>
    <property type="gene ID" value="MBELARI_LOCUS10139"/>
</dbReference>
<dbReference type="PANTHER" id="PTHR11504:SF0">
    <property type="entry name" value="CYTOCHROME C OXIDASE SUBUNIT"/>
    <property type="match status" value="1"/>
</dbReference>